<evidence type="ECO:0000313" key="3">
    <source>
        <dbReference type="EMBL" id="AEI65768.1"/>
    </source>
</evidence>
<dbReference type="Proteomes" id="UP000000488">
    <property type="component" value="Chromosome"/>
</dbReference>
<dbReference type="InterPro" id="IPR011464">
    <property type="entry name" value="DUF1570"/>
</dbReference>
<sequence length="524" mass="58362">MRHGLAMGALLALLSTTQLACVVGPRFTTCPGEGGRPWVRLDSDHYTLHTDLPAEDARVAMRRLERTRTAILTAMWPQALGQQMTKLDVYVLQSPREFEGLFPRRVRAFFFRSDHEALIVLSGRPDTWQRTFNGFELASSSPLNHELAHYLSAYPLTRQPRWLSEGLAEYLETLRLSEDGRSAVVGAPHRHAIALMHSWLNAVQRGLSQGWTMQRVLHWDRTLEAREKDKEVGANYAGSWLLVHWLLNERPQPFAEYLALLNQGVAPDQALTRALPELTSPSLDGLLYTYLRGRRFMERTVPVPPSGTAFIEEVLDDAQAHAVRSKLAALGAHLAHREPFITNRKKVAKTELDEALRLNPTGLLALSAKLRGAPEAEHVAIGRSAVAAHPHESEAWLLLGKALRHELTAAREREAAYREALRLDPRNANAARELAWMFVTQGRNAEALPLARWAVTLAPWSPNALDTLALALAGSGACEEARQVEHRALEFIQEEGAPELERLLRERIAGLEDGRLCTAAPPGA</sequence>
<dbReference type="InterPro" id="IPR011990">
    <property type="entry name" value="TPR-like_helical_dom_sf"/>
</dbReference>
<dbReference type="Pfam" id="PF07607">
    <property type="entry name" value="DUF1570"/>
    <property type="match status" value="1"/>
</dbReference>
<dbReference type="Gene3D" id="1.25.40.10">
    <property type="entry name" value="Tetratricopeptide repeat domain"/>
    <property type="match status" value="1"/>
</dbReference>
<dbReference type="eggNOG" id="COG0457">
    <property type="taxonomic scope" value="Bacteria"/>
</dbReference>
<accession>F8C967</accession>
<name>F8C967_MYXFH</name>
<feature type="signal peptide" evidence="1">
    <location>
        <begin position="1"/>
        <end position="20"/>
    </location>
</feature>
<feature type="domain" description="DUF1570" evidence="2">
    <location>
        <begin position="157"/>
        <end position="259"/>
    </location>
</feature>
<feature type="chain" id="PRO_5003374353" description="DUF1570 domain-containing protein" evidence="1">
    <location>
        <begin position="21"/>
        <end position="524"/>
    </location>
</feature>
<evidence type="ECO:0000256" key="1">
    <source>
        <dbReference type="SAM" id="SignalP"/>
    </source>
</evidence>
<dbReference type="SUPFAM" id="SSF48452">
    <property type="entry name" value="TPR-like"/>
    <property type="match status" value="1"/>
</dbReference>
<reference evidence="3" key="1">
    <citation type="journal article" date="2011" name="J. Bacteriol.">
        <title>Genome sequence of the halotolerant marine bacterium Myxococcus fulvus HW-1.</title>
        <authorList>
            <person name="Li Z.F."/>
            <person name="Li X."/>
            <person name="Liu H."/>
            <person name="Liu X."/>
            <person name="Han K."/>
            <person name="Wu Z.H."/>
            <person name="Hu W."/>
            <person name="Li F.F."/>
            <person name="Li Y.Z."/>
        </authorList>
    </citation>
    <scope>NUCLEOTIDE SEQUENCE [LARGE SCALE GENOMIC DNA]</scope>
    <source>
        <strain evidence="3">HW-1</strain>
    </source>
</reference>
<keyword evidence="1" id="KW-0732">Signal</keyword>
<dbReference type="AlphaFoldDB" id="F8C967"/>
<dbReference type="EMBL" id="CP002830">
    <property type="protein sequence ID" value="AEI65768.1"/>
    <property type="molecule type" value="Genomic_DNA"/>
</dbReference>
<proteinExistence type="predicted"/>
<organism evidence="3">
    <name type="scientific">Myxococcus fulvus (strain ATCC BAA-855 / HW-1)</name>
    <dbReference type="NCBI Taxonomy" id="483219"/>
    <lineage>
        <taxon>Bacteria</taxon>
        <taxon>Pseudomonadati</taxon>
        <taxon>Myxococcota</taxon>
        <taxon>Myxococcia</taxon>
        <taxon>Myxococcales</taxon>
        <taxon>Cystobacterineae</taxon>
        <taxon>Myxococcaceae</taxon>
        <taxon>Myxococcus</taxon>
    </lineage>
</organism>
<dbReference type="STRING" id="483219.LILAB_19330"/>
<protein>
    <recommendedName>
        <fullName evidence="2">DUF1570 domain-containing protein</fullName>
    </recommendedName>
</protein>
<gene>
    <name evidence="3" type="ordered locus">LILAB_19330</name>
</gene>
<dbReference type="KEGG" id="mfu:LILAB_19330"/>
<evidence type="ECO:0000259" key="2">
    <source>
        <dbReference type="Pfam" id="PF07607"/>
    </source>
</evidence>
<dbReference type="HOGENOM" id="CLU_514509_0_0_7"/>